<protein>
    <recommendedName>
        <fullName evidence="3">ethanolamine kinase</fullName>
        <ecNumber evidence="3">2.7.1.82</ecNumber>
    </recommendedName>
</protein>
<dbReference type="CDD" id="cd05157">
    <property type="entry name" value="ETNK_euk"/>
    <property type="match status" value="1"/>
</dbReference>
<accession>A0A9N8ESW4</accession>
<dbReference type="Gene3D" id="3.90.1200.10">
    <property type="match status" value="1"/>
</dbReference>
<dbReference type="AlphaFoldDB" id="A0A9N8ESW4"/>
<dbReference type="PANTHER" id="PTHR22603">
    <property type="entry name" value="CHOLINE/ETHANOALAMINE KINASE"/>
    <property type="match status" value="1"/>
</dbReference>
<proteinExistence type="inferred from homology"/>
<comment type="pathway">
    <text evidence="1">Phospholipid metabolism; phosphatidylethanolamine biosynthesis; phosphatidylethanolamine from ethanolamine: step 1/3.</text>
</comment>
<dbReference type="Pfam" id="PF01633">
    <property type="entry name" value="Choline_kinase"/>
    <property type="match status" value="1"/>
</dbReference>
<dbReference type="PANTHER" id="PTHR22603:SF66">
    <property type="entry name" value="ETHANOLAMINE KINASE"/>
    <property type="match status" value="1"/>
</dbReference>
<evidence type="ECO:0000313" key="5">
    <source>
        <dbReference type="Proteomes" id="UP001153069"/>
    </source>
</evidence>
<dbReference type="Gene3D" id="3.30.200.20">
    <property type="entry name" value="Phosphorylase Kinase, domain 1"/>
    <property type="match status" value="1"/>
</dbReference>
<dbReference type="OrthoDB" id="10267235at2759"/>
<keyword evidence="5" id="KW-1185">Reference proteome</keyword>
<evidence type="ECO:0000256" key="2">
    <source>
        <dbReference type="ARBA" id="ARBA00038211"/>
    </source>
</evidence>
<dbReference type="Proteomes" id="UP001153069">
    <property type="component" value="Unassembled WGS sequence"/>
</dbReference>
<comment type="similarity">
    <text evidence="2">Belongs to the choline/ethanolamine kinase family.</text>
</comment>
<evidence type="ECO:0000256" key="3">
    <source>
        <dbReference type="ARBA" id="ARBA00038874"/>
    </source>
</evidence>
<dbReference type="GO" id="GO:0005737">
    <property type="term" value="C:cytoplasm"/>
    <property type="evidence" value="ECO:0007669"/>
    <property type="project" value="TreeGrafter"/>
</dbReference>
<evidence type="ECO:0000313" key="4">
    <source>
        <dbReference type="EMBL" id="CAB9525795.1"/>
    </source>
</evidence>
<dbReference type="EMBL" id="CAICTM010001725">
    <property type="protein sequence ID" value="CAB9525795.1"/>
    <property type="molecule type" value="Genomic_DNA"/>
</dbReference>
<organism evidence="4 5">
    <name type="scientific">Seminavis robusta</name>
    <dbReference type="NCBI Taxonomy" id="568900"/>
    <lineage>
        <taxon>Eukaryota</taxon>
        <taxon>Sar</taxon>
        <taxon>Stramenopiles</taxon>
        <taxon>Ochrophyta</taxon>
        <taxon>Bacillariophyta</taxon>
        <taxon>Bacillariophyceae</taxon>
        <taxon>Bacillariophycidae</taxon>
        <taxon>Naviculales</taxon>
        <taxon>Naviculaceae</taxon>
        <taxon>Seminavis</taxon>
    </lineage>
</organism>
<dbReference type="SUPFAM" id="SSF56112">
    <property type="entry name" value="Protein kinase-like (PK-like)"/>
    <property type="match status" value="1"/>
</dbReference>
<keyword evidence="4" id="KW-0808">Transferase</keyword>
<reference evidence="4" key="1">
    <citation type="submission" date="2020-06" db="EMBL/GenBank/DDBJ databases">
        <authorList>
            <consortium name="Plant Systems Biology data submission"/>
        </authorList>
    </citation>
    <scope>NUCLEOTIDE SEQUENCE</scope>
    <source>
        <strain evidence="4">D6</strain>
    </source>
</reference>
<keyword evidence="4" id="KW-0418">Kinase</keyword>
<evidence type="ECO:0000256" key="1">
    <source>
        <dbReference type="ARBA" id="ARBA00037883"/>
    </source>
</evidence>
<dbReference type="EC" id="2.7.1.82" evidence="3"/>
<dbReference type="GO" id="GO:0006646">
    <property type="term" value="P:phosphatidylethanolamine biosynthetic process"/>
    <property type="evidence" value="ECO:0007669"/>
    <property type="project" value="TreeGrafter"/>
</dbReference>
<dbReference type="InterPro" id="IPR011009">
    <property type="entry name" value="Kinase-like_dom_sf"/>
</dbReference>
<comment type="caution">
    <text evidence="4">The sequence shown here is derived from an EMBL/GenBank/DDBJ whole genome shotgun (WGS) entry which is preliminary data.</text>
</comment>
<name>A0A9N8ESW4_9STRA</name>
<dbReference type="GO" id="GO:0004305">
    <property type="term" value="F:ethanolamine kinase activity"/>
    <property type="evidence" value="ECO:0007669"/>
    <property type="project" value="UniProtKB-EC"/>
</dbReference>
<gene>
    <name evidence="4" type="ORF">SEMRO_1727_G293920.1</name>
</gene>
<sequence length="382" mass="42750">MSGPKAYIAARDDVKSTTGHVIVDGKPYFPLLKADGADHASIREVVAQILSIPVRNDWPISVVSGGITNQLFRVTLTTSNGNKSVPSSILLRIFGAEGMIDRDVENSTFAALSTQCLAPPYFGRFQNGRLEGWLDGMACLTPRDMALPAISPKIAEQMALLHAKFEIPDELVDYHNPQQPSLWTQLQDWMEQAMRATDFGNDTERAETMVSSLLKNLDTEFEWLRNTVVPSDLPVAFCHNDVLGANVLYNATTGVLRLVDFEYGGVNYKAFDIANHFNEFAGGSTENGVTNYDWFPNKEDQCAFLKVYLESSSQQQQTPSDEEIQKWYDQVQAFILVNHLYWGTWAVNQAATEGCADFDYLLFGHNRLSRYFHCKAEAYPSS</sequence>